<evidence type="ECO:0000313" key="1">
    <source>
        <dbReference type="EMBL" id="CAG9311933.1"/>
    </source>
</evidence>
<dbReference type="EMBL" id="CAJZBQ010000005">
    <property type="protein sequence ID" value="CAG9311933.1"/>
    <property type="molecule type" value="Genomic_DNA"/>
</dbReference>
<organism evidence="1 2">
    <name type="scientific">Blepharisma stoltei</name>
    <dbReference type="NCBI Taxonomy" id="1481888"/>
    <lineage>
        <taxon>Eukaryota</taxon>
        <taxon>Sar</taxon>
        <taxon>Alveolata</taxon>
        <taxon>Ciliophora</taxon>
        <taxon>Postciliodesmatophora</taxon>
        <taxon>Heterotrichea</taxon>
        <taxon>Heterotrichida</taxon>
        <taxon>Blepharismidae</taxon>
        <taxon>Blepharisma</taxon>
    </lineage>
</organism>
<name>A0AAU9IUE5_9CILI</name>
<dbReference type="AlphaFoldDB" id="A0AAU9IUE5"/>
<reference evidence="1" key="1">
    <citation type="submission" date="2021-09" db="EMBL/GenBank/DDBJ databases">
        <authorList>
            <consortium name="AG Swart"/>
            <person name="Singh M."/>
            <person name="Singh A."/>
            <person name="Seah K."/>
            <person name="Emmerich C."/>
        </authorList>
    </citation>
    <scope>NUCLEOTIDE SEQUENCE</scope>
    <source>
        <strain evidence="1">ATCC30299</strain>
    </source>
</reference>
<sequence length="250" mass="28628">MELLQEILCGKNPDLALREWSQENASQLDLKTRVQSLVQNLPNSSEEIIEVIKDPLFSLDIAPNLIQSSIDNNLLAVIEAIIINRGCHINSDDLGRLFIYLLSSQLAFNHTTKANFKVIKSEAERQGLSLLKKEKYRYYMLGLLISNTKSYPKMETCPENSLTFFNFVLKYLLYHTNASSNLPDSERFLQFLSASLNYIEETSNLEETLELINEHILFKEKLNEALSVIETQPHLLPVKPLSKLNRVTLK</sequence>
<evidence type="ECO:0000313" key="2">
    <source>
        <dbReference type="Proteomes" id="UP001162131"/>
    </source>
</evidence>
<gene>
    <name evidence="1" type="ORF">BSTOLATCC_MIC5192</name>
</gene>
<keyword evidence="2" id="KW-1185">Reference proteome</keyword>
<proteinExistence type="predicted"/>
<comment type="caution">
    <text evidence="1">The sequence shown here is derived from an EMBL/GenBank/DDBJ whole genome shotgun (WGS) entry which is preliminary data.</text>
</comment>
<accession>A0AAU9IUE5</accession>
<dbReference type="Proteomes" id="UP001162131">
    <property type="component" value="Unassembled WGS sequence"/>
</dbReference>
<protein>
    <submittedName>
        <fullName evidence="1">Uncharacterized protein</fullName>
    </submittedName>
</protein>